<feature type="region of interest" description="Disordered" evidence="1">
    <location>
        <begin position="1762"/>
        <end position="1786"/>
    </location>
</feature>
<dbReference type="Proteomes" id="UP000054561">
    <property type="component" value="Unassembled WGS sequence"/>
</dbReference>
<evidence type="ECO:0000313" key="3">
    <source>
        <dbReference type="EMBL" id="KJP87878.1"/>
    </source>
</evidence>
<feature type="compositionally biased region" description="Low complexity" evidence="1">
    <location>
        <begin position="233"/>
        <end position="245"/>
    </location>
</feature>
<feature type="region of interest" description="Disordered" evidence="1">
    <location>
        <begin position="1822"/>
        <end position="1844"/>
    </location>
</feature>
<feature type="region of interest" description="Disordered" evidence="1">
    <location>
        <begin position="2460"/>
        <end position="2513"/>
    </location>
</feature>
<keyword evidence="2" id="KW-0472">Membrane</keyword>
<protein>
    <submittedName>
        <fullName evidence="3">Uncharacterized protein</fullName>
    </submittedName>
</protein>
<gene>
    <name evidence="3" type="ORF">AK88_02482</name>
</gene>
<reference evidence="3 4" key="1">
    <citation type="submission" date="2014-03" db="EMBL/GenBank/DDBJ databases">
        <title>The Genome Sequence of Plasmodium fragile nilgiri.</title>
        <authorList>
            <consortium name="The Broad Institute Genomics Platform"/>
            <consortium name="The Broad Institute Genome Sequencing Center for Infectious Disease"/>
            <person name="Neafsey D."/>
            <person name="Duraisingh M."/>
            <person name="Young S.K."/>
            <person name="Zeng Q."/>
            <person name="Gargeya S."/>
            <person name="Abouelleil A."/>
            <person name="Alvarado L."/>
            <person name="Chapman S.B."/>
            <person name="Gainer-Dewar J."/>
            <person name="Goldberg J."/>
            <person name="Griggs A."/>
            <person name="Gujja S."/>
            <person name="Hansen M."/>
            <person name="Howarth C."/>
            <person name="Imamovic A."/>
            <person name="Larimer J."/>
            <person name="Pearson M."/>
            <person name="Poon T.W."/>
            <person name="Priest M."/>
            <person name="Roberts A."/>
            <person name="Saif S."/>
            <person name="Shea T."/>
            <person name="Sykes S."/>
            <person name="Wortman J."/>
            <person name="Nusbaum C."/>
            <person name="Birren B."/>
        </authorList>
    </citation>
    <scope>NUCLEOTIDE SEQUENCE [LARGE SCALE GENOMIC DNA]</scope>
    <source>
        <strain evidence="4">nilgiri</strain>
    </source>
</reference>
<feature type="region of interest" description="Disordered" evidence="1">
    <location>
        <begin position="29"/>
        <end position="58"/>
    </location>
</feature>
<feature type="compositionally biased region" description="Basic and acidic residues" evidence="1">
    <location>
        <begin position="29"/>
        <end position="43"/>
    </location>
</feature>
<feature type="region of interest" description="Disordered" evidence="1">
    <location>
        <begin position="221"/>
        <end position="256"/>
    </location>
</feature>
<evidence type="ECO:0000313" key="4">
    <source>
        <dbReference type="Proteomes" id="UP000054561"/>
    </source>
</evidence>
<dbReference type="VEuPathDB" id="PlasmoDB:AK88_02482"/>
<dbReference type="OMA" id="NVQNYEQ"/>
<keyword evidence="4" id="KW-1185">Reference proteome</keyword>
<evidence type="ECO:0000256" key="2">
    <source>
        <dbReference type="SAM" id="Phobius"/>
    </source>
</evidence>
<organism evidence="3 4">
    <name type="scientific">Plasmodium fragile</name>
    <dbReference type="NCBI Taxonomy" id="5857"/>
    <lineage>
        <taxon>Eukaryota</taxon>
        <taxon>Sar</taxon>
        <taxon>Alveolata</taxon>
        <taxon>Apicomplexa</taxon>
        <taxon>Aconoidasida</taxon>
        <taxon>Haemosporida</taxon>
        <taxon>Plasmodiidae</taxon>
        <taxon>Plasmodium</taxon>
        <taxon>Plasmodium (Plasmodium)</taxon>
    </lineage>
</organism>
<feature type="compositionally biased region" description="Basic and acidic residues" evidence="1">
    <location>
        <begin position="190"/>
        <end position="207"/>
    </location>
</feature>
<keyword evidence="2" id="KW-0812">Transmembrane</keyword>
<proteinExistence type="predicted"/>
<sequence>MKQQGGSFNENDKGEMGAAVEVVTAWERTKEEIDQASPRREQQQVRTVSQEDYSNDEPPYSVITQLAYQHGGPVTTFLTPPDEASTDFNPWVNDSPCGITNKGHDVSREGEGIDGPSPYLLRSYGSDDEAWKSTRESSDDVGGVHHEGGTSSSDEEVTKRKMTLLGEVGLSNNAFLRGEMCPSNDACLPGEDRAGEEGPRGESLDEREKRMVYKKADEIINGDSGGGEDWLLSESEGNEPPSGEGMQQSGVQRRSSLDRRALNLSAKELHAFLKRDKYHLTKMKTRMRNVVYRYLYERARGRSQPGEKETMSREASSMARIHTLEAETTDVASSSEDMANLLYTECTIRKTKIAQLRSVSKLVCDRRNEKCMRIVSYKNVYLFDACGCCSDDGSTGDVGDVGEVAGGVCNVPPRKREVIPQRPLPTYRFTCNNHFVCLQRKDNEVHVFSHRVLSLNESIFFKNKESKTTNEEELKKFLNDLTCSGVETNCKRVKLNWEAYPFYIIRDSSWNKIKSIHLNASNHLCVCTETGSFVYQLYFTNGTIQIKFSGSHLYRSVSVQKENEVLEAYLSSEKKMVHVSHYALFLLQRNSKFFKGDLFTLIKHIKCRQRILSVSFCGDWIILSFHNRVSVHYKVSGKVHFIVQINSQGDVVGAEVRQEAVQVHSPRVSEATKRGIPEPTHHIPLLCPLQGDNLFCLSYGRKISILEYSNGVILRKQFQLNHSVQFLKVVRNNMLVTYGEKELHVFQLVCVKKEFSLLFFFNKAVSNAKCSKIHEEGKTFESYAEAIKVKVKLIKINRDDQVARRIFYALNGDGTKGTDATSEGGAHFYVNLLYIYILNGDRVDLVVVNSLVYLIYLLFSHHRYGLLLALMLHLYEGNCCTLTDFPLDEEDRREKLKPLFYFLFEARMNDIIKNGNRFGRDPRNSIYHVQVEGGQCDKEGEGRIKNASNELNNVCSRTPSHTSNHTLESVNKIGSSSESSTSASVDQAISASTPVALNDKVLIGEGEVVTEWPSLPSPQVTTPHGRGTTQEEGQPKGGQLVLNGRMVSHSCIKELQKLCLLGIEISIKFNTNLHECIFELLRKFGAENLYFHLIEDYILRKRIGITHHSLVYSLTEHFKRLYRMFSECDDSCYDLFLFFCGLVGGAFRSERLNDRLNERRLSEVVFSPVENGADSNDDIVDRCYDDGCADLDVHLYRHHLAAQNIWAKIRIVYAFVCTVEMYSRLFEGIILEGGDMESIISHLPIHLSAFIYNKHNEDRITTAEFFISYLIRKKNKLFYSYCRCNNLKSDELPIYLPMYMYKNFYHSYVFVDYVFSIMFKIPFSISLNRFSLPLEEGITLKSCYSDVDASYQFDDSSNYKNVFFIFSPFRVERENHCTLNRTILSLWRYLLDGTNSCVGKYLPMRVASGCDKGTFLEFLSCQGDARLQEDMTCAGKNDQHKINLNDYSNLDKNGMFLLLQLSLKDTFYILNRSFFQYNFAENYNIVNLLIRNLCIFYLHMVITFLFYVIYLKKILRHNLSEETCVQIYKEVITAVNSCKDYDQVNDVCLRLVHVIEKERHTHVQKNFPRMVRWITLQLFYIKRHRKEMANSITYLLILFFILQSDCNVYSFDYLLGVYFVNFLLRLSCGGGRKEGLTSSWMGRRRFGKFMKRCLNFSNKNYLNKIRPHVKEQDFLRTFHLKEINLRVKKSQIKKNVEGTSSPQDNLVNYLLRAAYNVDVSDLLRQHGGDEYLYQDGRDERTGVSDEGEAVQVTRDEGCAFKRVGSGRSLGGTPSGGVPTREGKTRKAEKTGDIFRLKFCRMHYGYILLLYVKRLLVLHRGGRSPGGEKRDKSNPSHAPPTSGHAQICTEIGQRGRLRRNVDKLLKYILLFSHVRKCEQVYLVILNHFGRYDVVLNHYRARREWRNMQAYIFVHIFFFFKERNVKRRLRGYLFYADVLQHMDMMSDVFVNYILGTYFVFHNSTVKLLRGGQGDMQDCVRSVVPPTATKKGDLKKKSPWGKTHILSLCKVFTTTLIKCRNLSDVAKRRVYYLLLYEARMPSRIQRYLHKKIFYAYLTLLCKYKKDHVYRCVKYVNVYKYKELFERHENVNVLLHLHERQGNFLTIIDLCLKLIKQNILKLKNAFSKQKDWHVPEDVTYGDVYSVRFCTRVDIYNLCSMPLKRSVRRIFFQGAASQGDHRDRPDRPHAQQQEEEAEEGAGGSVTERDSLLGRLLNPLHSSAERRAWESYFVKTPRWGGSKPKRNLLKGEASGKTNQTGTVGKWKQANLAKACRIFLTREYNAVFLYIYMLTFVLRRNKLQSDRINEYVLFFIVDECVRGFIGVCEDLGCGAQGQRGERCLVVEEKEDCEGTEMRNEDAPPTDAIAFFSYLFDQIIFFVININSHRRVQRVCKQLLSKYRTFQVKLVRPPLIGLLKSMTETYSLLNNNCHTAEKRIKKQIESYTLERRKGLVVDLHVDHTHPFNTKLCSHSKQGKAAARQQRHGQQANQQPTQQPAQQAVQAVQPVQPSQPAQQEQTELLPPEMCTDGAPLGDALWLSKCEHDHHFSCSKRCHLCGASEEQSRKSLG</sequence>
<dbReference type="RefSeq" id="XP_012335530.1">
    <property type="nucleotide sequence ID" value="XM_012480107.1"/>
</dbReference>
<accession>A0A0D9QLQ1</accession>
<keyword evidence="2" id="KW-1133">Transmembrane helix</keyword>
<feature type="region of interest" description="Disordered" evidence="1">
    <location>
        <begin position="1012"/>
        <end position="1038"/>
    </location>
</feature>
<feature type="compositionally biased region" description="Low complexity" evidence="1">
    <location>
        <begin position="2470"/>
        <end position="2512"/>
    </location>
</feature>
<feature type="region of interest" description="Disordered" evidence="1">
    <location>
        <begin position="2171"/>
        <end position="2201"/>
    </location>
</feature>
<dbReference type="EMBL" id="KQ001668">
    <property type="protein sequence ID" value="KJP87878.1"/>
    <property type="molecule type" value="Genomic_DNA"/>
</dbReference>
<feature type="transmembrane region" description="Helical" evidence="2">
    <location>
        <begin position="1592"/>
        <end position="1620"/>
    </location>
</feature>
<dbReference type="OrthoDB" id="370976at2759"/>
<feature type="compositionally biased region" description="Basic and acidic residues" evidence="1">
    <location>
        <begin position="102"/>
        <end position="111"/>
    </location>
</feature>
<evidence type="ECO:0000256" key="1">
    <source>
        <dbReference type="SAM" id="MobiDB-lite"/>
    </source>
</evidence>
<feature type="compositionally biased region" description="Polar residues" evidence="1">
    <location>
        <begin position="953"/>
        <end position="974"/>
    </location>
</feature>
<feature type="region of interest" description="Disordered" evidence="1">
    <location>
        <begin position="187"/>
        <end position="207"/>
    </location>
</feature>
<feature type="transmembrane region" description="Helical" evidence="2">
    <location>
        <begin position="1488"/>
        <end position="1510"/>
    </location>
</feature>
<dbReference type="GeneID" id="24267796"/>
<feature type="compositionally biased region" description="Basic and acidic residues" evidence="1">
    <location>
        <begin position="2174"/>
        <end position="2184"/>
    </location>
</feature>
<name>A0A0D9QLQ1_PLAFR</name>
<feature type="region of interest" description="Disordered" evidence="1">
    <location>
        <begin position="74"/>
        <end position="158"/>
    </location>
</feature>
<feature type="compositionally biased region" description="Polar residues" evidence="1">
    <location>
        <begin position="1017"/>
        <end position="1032"/>
    </location>
</feature>
<feature type="region of interest" description="Disordered" evidence="1">
    <location>
        <begin position="953"/>
        <end position="980"/>
    </location>
</feature>
<feature type="compositionally biased region" description="Basic and acidic residues" evidence="1">
    <location>
        <begin position="129"/>
        <end position="148"/>
    </location>
</feature>